<dbReference type="EMBL" id="DRZM01000239">
    <property type="protein sequence ID" value="HHP05821.1"/>
    <property type="molecule type" value="Genomic_DNA"/>
</dbReference>
<comment type="caution">
    <text evidence="2">The sequence shown here is derived from an EMBL/GenBank/DDBJ whole genome shotgun (WGS) entry which is preliminary data.</text>
</comment>
<name>A0A7J3X9Q9_THEPE</name>
<dbReference type="AlphaFoldDB" id="A0A7J3X9Q9"/>
<keyword evidence="1" id="KW-1133">Transmembrane helix</keyword>
<sequence>MPRESEKLLAATLLLSGLTLTLYSYFALSSIPLTALGIGILVTAASIIATYPYTPYREAVHSVLHSYTANVSRVLEEFSANTPALYTPDGFVLVPLRARGEPDLRRFSGENLVHSDPSGYYLVLQSPISTPAVEEGAGVEAALAEVVVYSLGLSDSVRVVSRDETLILELSKPRGFREGARFRRVLGPLPVHVSAAVVAAALGKVVQVGEVREAGKGKTIAVLRVVERAAQG</sequence>
<accession>A0A7J3X9Q9</accession>
<evidence type="ECO:0000313" key="2">
    <source>
        <dbReference type="EMBL" id="HHP05821.1"/>
    </source>
</evidence>
<evidence type="ECO:0000256" key="1">
    <source>
        <dbReference type="SAM" id="Phobius"/>
    </source>
</evidence>
<proteinExistence type="predicted"/>
<reference evidence="2" key="1">
    <citation type="journal article" date="2020" name="mSystems">
        <title>Genome- and Community-Level Interaction Insights into Carbon Utilization and Element Cycling Functions of Hydrothermarchaeota in Hydrothermal Sediment.</title>
        <authorList>
            <person name="Zhou Z."/>
            <person name="Liu Y."/>
            <person name="Xu W."/>
            <person name="Pan J."/>
            <person name="Luo Z.H."/>
            <person name="Li M."/>
        </authorList>
    </citation>
    <scope>NUCLEOTIDE SEQUENCE [LARGE SCALE GENOMIC DNA]</scope>
    <source>
        <strain evidence="2">SpSt-1125</strain>
    </source>
</reference>
<gene>
    <name evidence="2" type="ORF">ENM88_08800</name>
</gene>
<protein>
    <submittedName>
        <fullName evidence="2">Uncharacterized protein</fullName>
    </submittedName>
</protein>
<organism evidence="2">
    <name type="scientific">Thermofilum pendens</name>
    <dbReference type="NCBI Taxonomy" id="2269"/>
    <lineage>
        <taxon>Archaea</taxon>
        <taxon>Thermoproteota</taxon>
        <taxon>Thermoprotei</taxon>
        <taxon>Thermofilales</taxon>
        <taxon>Thermofilaceae</taxon>
        <taxon>Thermofilum</taxon>
    </lineage>
</organism>
<keyword evidence="1" id="KW-0812">Transmembrane</keyword>
<feature type="transmembrane region" description="Helical" evidence="1">
    <location>
        <begin position="31"/>
        <end position="51"/>
    </location>
</feature>
<keyword evidence="1" id="KW-0472">Membrane</keyword>